<proteinExistence type="predicted"/>
<dbReference type="Gene3D" id="3.30.9.10">
    <property type="entry name" value="D-Amino Acid Oxidase, subunit A, domain 2"/>
    <property type="match status" value="1"/>
</dbReference>
<feature type="region of interest" description="Disordered" evidence="2">
    <location>
        <begin position="754"/>
        <end position="854"/>
    </location>
</feature>
<feature type="compositionally biased region" description="Low complexity" evidence="2">
    <location>
        <begin position="688"/>
        <end position="700"/>
    </location>
</feature>
<evidence type="ECO:0000313" key="4">
    <source>
        <dbReference type="Proteomes" id="UP000269721"/>
    </source>
</evidence>
<dbReference type="OrthoDB" id="5589156at2759"/>
<feature type="compositionally biased region" description="Basic and acidic residues" evidence="2">
    <location>
        <begin position="324"/>
        <end position="333"/>
    </location>
</feature>
<feature type="compositionally biased region" description="Polar residues" evidence="2">
    <location>
        <begin position="401"/>
        <end position="413"/>
    </location>
</feature>
<feature type="region of interest" description="Disordered" evidence="2">
    <location>
        <begin position="686"/>
        <end position="737"/>
    </location>
</feature>
<evidence type="ECO:0000313" key="3">
    <source>
        <dbReference type="EMBL" id="RKO90274.1"/>
    </source>
</evidence>
<feature type="region of interest" description="Disordered" evidence="2">
    <location>
        <begin position="566"/>
        <end position="617"/>
    </location>
</feature>
<dbReference type="EMBL" id="KZ995634">
    <property type="protein sequence ID" value="RKO90274.1"/>
    <property type="molecule type" value="Genomic_DNA"/>
</dbReference>
<gene>
    <name evidence="3" type="ORF">BDK51DRAFT_52275</name>
</gene>
<feature type="compositionally biased region" description="Polar residues" evidence="2">
    <location>
        <begin position="1230"/>
        <end position="1246"/>
    </location>
</feature>
<feature type="region of interest" description="Disordered" evidence="2">
    <location>
        <begin position="450"/>
        <end position="487"/>
    </location>
</feature>
<feature type="region of interest" description="Disordered" evidence="2">
    <location>
        <begin position="91"/>
        <end position="133"/>
    </location>
</feature>
<organism evidence="3 4">
    <name type="scientific">Blyttiomyces helicus</name>
    <dbReference type="NCBI Taxonomy" id="388810"/>
    <lineage>
        <taxon>Eukaryota</taxon>
        <taxon>Fungi</taxon>
        <taxon>Fungi incertae sedis</taxon>
        <taxon>Chytridiomycota</taxon>
        <taxon>Chytridiomycota incertae sedis</taxon>
        <taxon>Chytridiomycetes</taxon>
        <taxon>Chytridiomycetes incertae sedis</taxon>
        <taxon>Blyttiomyces</taxon>
    </lineage>
</organism>
<dbReference type="PANTHER" id="PTHR13037:SF24">
    <property type="entry name" value="POLYCOMB PROTEIN PCL-RELATED"/>
    <property type="match status" value="1"/>
</dbReference>
<dbReference type="Proteomes" id="UP000269721">
    <property type="component" value="Unassembled WGS sequence"/>
</dbReference>
<evidence type="ECO:0000256" key="2">
    <source>
        <dbReference type="SAM" id="MobiDB-lite"/>
    </source>
</evidence>
<feature type="region of interest" description="Disordered" evidence="2">
    <location>
        <begin position="1431"/>
        <end position="1489"/>
    </location>
</feature>
<keyword evidence="4" id="KW-1185">Reference proteome</keyword>
<feature type="compositionally biased region" description="Acidic residues" evidence="2">
    <location>
        <begin position="1308"/>
        <end position="1326"/>
    </location>
</feature>
<dbReference type="Gene3D" id="3.50.50.60">
    <property type="entry name" value="FAD/NAD(P)-binding domain"/>
    <property type="match status" value="1"/>
</dbReference>
<reference evidence="4" key="1">
    <citation type="journal article" date="2018" name="Nat. Microbiol.">
        <title>Leveraging single-cell genomics to expand the fungal tree of life.</title>
        <authorList>
            <person name="Ahrendt S.R."/>
            <person name="Quandt C.A."/>
            <person name="Ciobanu D."/>
            <person name="Clum A."/>
            <person name="Salamov A."/>
            <person name="Andreopoulos B."/>
            <person name="Cheng J.F."/>
            <person name="Woyke T."/>
            <person name="Pelin A."/>
            <person name="Henrissat B."/>
            <person name="Reynolds N.K."/>
            <person name="Benny G.L."/>
            <person name="Smith M.E."/>
            <person name="James T.Y."/>
            <person name="Grigoriev I.V."/>
        </authorList>
    </citation>
    <scope>NUCLEOTIDE SEQUENCE [LARGE SCALE GENOMIC DNA]</scope>
</reference>
<feature type="region of interest" description="Disordered" evidence="2">
    <location>
        <begin position="383"/>
        <end position="420"/>
    </location>
</feature>
<feature type="compositionally biased region" description="Low complexity" evidence="2">
    <location>
        <begin position="763"/>
        <end position="781"/>
    </location>
</feature>
<dbReference type="InterPro" id="IPR036188">
    <property type="entry name" value="FAD/NAD-bd_sf"/>
</dbReference>
<feature type="region of interest" description="Disordered" evidence="2">
    <location>
        <begin position="1227"/>
        <end position="1251"/>
    </location>
</feature>
<name>A0A4P9WCN2_9FUNG</name>
<feature type="compositionally biased region" description="Low complexity" evidence="2">
    <location>
        <begin position="1466"/>
        <end position="1488"/>
    </location>
</feature>
<feature type="region of interest" description="Disordered" evidence="2">
    <location>
        <begin position="1305"/>
        <end position="1333"/>
    </location>
</feature>
<protein>
    <submittedName>
        <fullName evidence="3">Uncharacterized protein</fullName>
    </submittedName>
</protein>
<dbReference type="PANTHER" id="PTHR13037">
    <property type="entry name" value="FORMIN"/>
    <property type="match status" value="1"/>
</dbReference>
<keyword evidence="1" id="KW-0945">Host-virus interaction</keyword>
<feature type="compositionally biased region" description="Acidic residues" evidence="2">
    <location>
        <begin position="21"/>
        <end position="36"/>
    </location>
</feature>
<feature type="region of interest" description="Disordered" evidence="2">
    <location>
        <begin position="1264"/>
        <end position="1288"/>
    </location>
</feature>
<accession>A0A4P9WCN2</accession>
<feature type="region of interest" description="Disordered" evidence="2">
    <location>
        <begin position="324"/>
        <end position="343"/>
    </location>
</feature>
<feature type="region of interest" description="Disordered" evidence="2">
    <location>
        <begin position="20"/>
        <end position="65"/>
    </location>
</feature>
<evidence type="ECO:0000256" key="1">
    <source>
        <dbReference type="ARBA" id="ARBA00022581"/>
    </source>
</evidence>
<sequence>MPAVISRSIVLSEFFGQWKDDYEDTSLERDDNEDRDADSPSQSLSHTRSRNTDDDPAAPSPEIALDEPWLIPVVAKRTSRLLQQWQIEQYATPPPSPLRANTGDQGAGDGAAPGVDAKRGRSRNGREPAAADSPVADNIFVTFDPVPAAGDIRRKHSAPTNMHTGEPDTPLPHVIHRAATLDPERFRRDETPDQAPFDGTLPRRLDRGTIRRIRTNPDLAAREEVLNVSNADLVSAPLVGPYMVNGSMPVLQSPGDGLRRGATFSSRETTAIRPTEIAPYGSFPRRAKIVAEPEAMENPRDAPVAHWNGGRSQEPSGVVRDLSFRSREKKETDAPASFDGTLPRRIDRGTIRRIRTNPDLAAREEALNFSNANLVTTAVAAPPLLDQGSTPGPGGLRRDGTFSSRGTSASNSDEPGPLLRRGKTVAEPEAIENPRDPAVAPWNVAKTEEPSGVMRTLSRRKKEKKEVEAQASFDGPLPRRLDPGTIRRIRTNPDLTGREEALKISNAELVTTPAMLDHASAFVQQGPGGLRRGATFSSRGTPAIGLGETGPHGSLPRRAKIVAEPEPIENPRDPPVAPWNVGKTEEPSGVMRSLSFRSRAKKAPKEREAPASFDGTLPRRIDRGTIRRIRTNPDLAARDEVLNVSNAELVTTPVLESLDSAPVLGPLPVMGPLLTTDATPVLDMQQAGGTRRGTTVGSRGNPSGSVDRPSSVPRRAKTVSERDPAEAPWNVGRSEEPSTAVKLVRNLSLRSRAEKEKKELEAPEATPAAEPLPRSNSIVRNLSRRRRREAQSPVPPPALDISGPIPLEAASANPTAVAPPPPSWTADGAPPTASPAAEPSPPPPILARGQPPNIVYITDPETGSTRSIKTRAFVIAAGPHLKQIGKMIGVDFPVVNELHSRITVEDPQGVIAQSNVGGSLPFTIWADNVKLSWTESEKEAIRNAKCRPEVDLTEEIEVKGIAGAHLRPLTPTESPTRSFTAIWTYDSETFTDPVYPTPSDPLYPDVVLRGLLPLFPSLAALLPPNPPPNVTLKSGYYCKTANNTPILGALPFTGGFVCAGVSGFGVMCSQAAGETVAAEVGAYLQGRVVAPTYGGVFEFGSERGSGFALLRITSHAADKSGLAPRQIPSSLRQDVDLKTLRRSDVGPEERLLSHGDKEHLGALDFVAQGLQRSFWAPHSHRGTESIRGMAPHCPTSWSADWAPADAFAAPEDGGFLNFSVRVGDDPSDVAASTQTAAPEPSTSLNDTPDPLKYATARVEYTSWTSMSEASGQGPRRPPENVTRSSWTGGLTDALRQLTAYRWVLTRDDDPDSDSDDEGEEAEGEEADMLKGDEELPKSAEIQFWYNPKRVVTSSSPPLETSGKEHLQNDYFEITNNKGFVYPILGLPATEVNIAMIAGDERRPGEWGSATANTVRGRGKLQMSGESILREGARYPDAKTLRHGPYPNPSTTARRRAHPSHPPTPTPTHSAIFPASPAASTQTAQSSSSLTPINCPSASFHPNLRTATSDPIFFAILSPRARSVVVRDSLMTRMCAASMMTLMVRKWDARSVREVGAVSVCERKRAERRLKGVEVAAGGRRAAAV</sequence>